<accession>A0A7S4FSS5</accession>
<dbReference type="AlphaFoldDB" id="A0A7S4FSS5"/>
<reference evidence="1" key="1">
    <citation type="submission" date="2021-01" db="EMBL/GenBank/DDBJ databases">
        <authorList>
            <person name="Corre E."/>
            <person name="Pelletier E."/>
            <person name="Niang G."/>
            <person name="Scheremetjew M."/>
            <person name="Finn R."/>
            <person name="Kale V."/>
            <person name="Holt S."/>
            <person name="Cochrane G."/>
            <person name="Meng A."/>
            <person name="Brown T."/>
            <person name="Cohen L."/>
        </authorList>
    </citation>
    <scope>NUCLEOTIDE SEQUENCE</scope>
    <source>
        <strain evidence="1">CCMP1594</strain>
    </source>
</reference>
<name>A0A7S4FSS5_9EUGL</name>
<protein>
    <submittedName>
        <fullName evidence="1">Uncharacterized protein</fullName>
    </submittedName>
</protein>
<dbReference type="EMBL" id="HBJA01070506">
    <property type="protein sequence ID" value="CAE0813615.1"/>
    <property type="molecule type" value="Transcribed_RNA"/>
</dbReference>
<gene>
    <name evidence="1" type="ORF">EGYM00163_LOCUS24766</name>
</gene>
<sequence length="170" mass="18080">MATMNQNMPLEELPTEVKYLHYYQSSMNQPSAVPTMKIEFPADTPTEVKWNHMYNMQYGLAAPPTVSHATLTVPVGTSTYLVGPCSPGHSPLNVPAGSPRFAVGNMSPMMMSPTHIPPSAPSFTDPAPVAVAPSLSAPVTVSAPSYQSGSASPVFMSPPRRPIGGYTYTP</sequence>
<evidence type="ECO:0000313" key="1">
    <source>
        <dbReference type="EMBL" id="CAE0813615.1"/>
    </source>
</evidence>
<proteinExistence type="predicted"/>
<organism evidence="1">
    <name type="scientific">Eutreptiella gymnastica</name>
    <dbReference type="NCBI Taxonomy" id="73025"/>
    <lineage>
        <taxon>Eukaryota</taxon>
        <taxon>Discoba</taxon>
        <taxon>Euglenozoa</taxon>
        <taxon>Euglenida</taxon>
        <taxon>Spirocuta</taxon>
        <taxon>Euglenophyceae</taxon>
        <taxon>Eutreptiales</taxon>
        <taxon>Eutreptiaceae</taxon>
        <taxon>Eutreptiella</taxon>
    </lineage>
</organism>